<dbReference type="InterPro" id="IPR010195">
    <property type="entry name" value="Uncharacterised_peroxidase-rel"/>
</dbReference>
<dbReference type="NCBIfam" id="TIGR01926">
    <property type="entry name" value="peroxid_rel"/>
    <property type="match status" value="1"/>
</dbReference>
<evidence type="ECO:0000256" key="1">
    <source>
        <dbReference type="SAM" id="MobiDB-lite"/>
    </source>
</evidence>
<organism evidence="3 4">
    <name type="scientific">Salinisphaera orenii MK-B5</name>
    <dbReference type="NCBI Taxonomy" id="856730"/>
    <lineage>
        <taxon>Bacteria</taxon>
        <taxon>Pseudomonadati</taxon>
        <taxon>Pseudomonadota</taxon>
        <taxon>Gammaproteobacteria</taxon>
        <taxon>Salinisphaerales</taxon>
        <taxon>Salinisphaeraceae</taxon>
        <taxon>Salinisphaera</taxon>
    </lineage>
</organism>
<name>A0A423PXY9_9GAMM</name>
<gene>
    <name evidence="3" type="ORF">SAOR_01175</name>
</gene>
<keyword evidence="3" id="KW-0560">Oxidoreductase</keyword>
<keyword evidence="4" id="KW-1185">Reference proteome</keyword>
<comment type="caution">
    <text evidence="3">The sequence shown here is derived from an EMBL/GenBank/DDBJ whole genome shotgun (WGS) entry which is preliminary data.</text>
</comment>
<dbReference type="GO" id="GO:0051920">
    <property type="term" value="F:peroxiredoxin activity"/>
    <property type="evidence" value="ECO:0007669"/>
    <property type="project" value="InterPro"/>
</dbReference>
<accession>A0A423PXY9</accession>
<dbReference type="InterPro" id="IPR004675">
    <property type="entry name" value="AhpD_core"/>
</dbReference>
<evidence type="ECO:0000259" key="2">
    <source>
        <dbReference type="Pfam" id="PF02627"/>
    </source>
</evidence>
<dbReference type="AlphaFoldDB" id="A0A423PXY9"/>
<dbReference type="InterPro" id="IPR003779">
    <property type="entry name" value="CMD-like"/>
</dbReference>
<reference evidence="3 4" key="1">
    <citation type="submission" date="2013-10" db="EMBL/GenBank/DDBJ databases">
        <title>Salinisphaera orenii MK-B5 Genome Sequencing.</title>
        <authorList>
            <person name="Lai Q."/>
            <person name="Li C."/>
            <person name="Shao Z."/>
        </authorList>
    </citation>
    <scope>NUCLEOTIDE SEQUENCE [LARGE SCALE GENOMIC DNA]</scope>
    <source>
        <strain evidence="3 4">MK-B5</strain>
    </source>
</reference>
<feature type="domain" description="Carboxymuconolactone decarboxylase-like" evidence="2">
    <location>
        <begin position="89"/>
        <end position="139"/>
    </location>
</feature>
<dbReference type="Proteomes" id="UP000283993">
    <property type="component" value="Unassembled WGS sequence"/>
</dbReference>
<sequence>MTRCRPRSASCAIRSRGTTTPAPDETFAPGAAIVALFIHQEMPVSDAPISAFEVPDEAELPEDIRERILAVQDKAGFVPNVFWVLAHRPAEFRAFFAYHDALMEKESGLTKGEREMIVVATSGINHCLYCVVAHGAILRIREGDPLIADQLAVDYRHADISARQRAMLDFAVQVATASHTVGEAERETLRAHGFSDEDIWDIGAVAAFFALSNRMAHVTAMRPNDAFHLMGRQPGEG</sequence>
<keyword evidence="3" id="KW-0575">Peroxidase</keyword>
<dbReference type="InterPro" id="IPR029032">
    <property type="entry name" value="AhpD-like"/>
</dbReference>
<dbReference type="PANTHER" id="PTHR35446">
    <property type="entry name" value="SI:CH211-175M2.5"/>
    <property type="match status" value="1"/>
</dbReference>
<feature type="region of interest" description="Disordered" evidence="1">
    <location>
        <begin position="1"/>
        <end position="24"/>
    </location>
</feature>
<dbReference type="EMBL" id="AYKH01000001">
    <property type="protein sequence ID" value="ROO30461.1"/>
    <property type="molecule type" value="Genomic_DNA"/>
</dbReference>
<evidence type="ECO:0000313" key="3">
    <source>
        <dbReference type="EMBL" id="ROO30461.1"/>
    </source>
</evidence>
<evidence type="ECO:0000313" key="4">
    <source>
        <dbReference type="Proteomes" id="UP000283993"/>
    </source>
</evidence>
<proteinExistence type="predicted"/>
<dbReference type="PANTHER" id="PTHR35446:SF2">
    <property type="entry name" value="CARBOXYMUCONOLACTONE DECARBOXYLASE-LIKE DOMAIN-CONTAINING PROTEIN"/>
    <property type="match status" value="1"/>
</dbReference>
<dbReference type="Pfam" id="PF02627">
    <property type="entry name" value="CMD"/>
    <property type="match status" value="1"/>
</dbReference>
<dbReference type="Gene3D" id="1.20.1290.10">
    <property type="entry name" value="AhpD-like"/>
    <property type="match status" value="1"/>
</dbReference>
<protein>
    <submittedName>
        <fullName evidence="3">Alkylhydroperoxidase</fullName>
    </submittedName>
</protein>
<dbReference type="Gene3D" id="1.20.5.810">
    <property type="entry name" value="AhpD-like"/>
    <property type="match status" value="1"/>
</dbReference>
<dbReference type="SUPFAM" id="SSF69118">
    <property type="entry name" value="AhpD-like"/>
    <property type="match status" value="1"/>
</dbReference>
<dbReference type="NCBIfam" id="TIGR00778">
    <property type="entry name" value="ahpD_dom"/>
    <property type="match status" value="1"/>
</dbReference>